<protein>
    <submittedName>
        <fullName evidence="7">Nyctalopin</fullName>
    </submittedName>
</protein>
<organism evidence="7 8">
    <name type="scientific">Mytilus galloprovincialis</name>
    <name type="common">Mediterranean mussel</name>
    <dbReference type="NCBI Taxonomy" id="29158"/>
    <lineage>
        <taxon>Eukaryota</taxon>
        <taxon>Metazoa</taxon>
        <taxon>Spiralia</taxon>
        <taxon>Lophotrochozoa</taxon>
        <taxon>Mollusca</taxon>
        <taxon>Bivalvia</taxon>
        <taxon>Autobranchia</taxon>
        <taxon>Pteriomorphia</taxon>
        <taxon>Mytilida</taxon>
        <taxon>Mytiloidea</taxon>
        <taxon>Mytilidae</taxon>
        <taxon>Mytilinae</taxon>
        <taxon>Mytilus</taxon>
    </lineage>
</organism>
<feature type="signal peptide" evidence="4">
    <location>
        <begin position="1"/>
        <end position="22"/>
    </location>
</feature>
<dbReference type="Proteomes" id="UP000596742">
    <property type="component" value="Unassembled WGS sequence"/>
</dbReference>
<feature type="chain" id="PRO_5032649267" evidence="4">
    <location>
        <begin position="23"/>
        <end position="412"/>
    </location>
</feature>
<dbReference type="InterPro" id="IPR032675">
    <property type="entry name" value="LRR_dom_sf"/>
</dbReference>
<reference evidence="7" key="1">
    <citation type="submission" date="2018-11" db="EMBL/GenBank/DDBJ databases">
        <authorList>
            <person name="Alioto T."/>
            <person name="Alioto T."/>
        </authorList>
    </citation>
    <scope>NUCLEOTIDE SEQUENCE</scope>
</reference>
<evidence type="ECO:0000256" key="2">
    <source>
        <dbReference type="ARBA" id="ARBA00022729"/>
    </source>
</evidence>
<dbReference type="SUPFAM" id="SSF52058">
    <property type="entry name" value="L domain-like"/>
    <property type="match status" value="1"/>
</dbReference>
<dbReference type="InterPro" id="IPR001611">
    <property type="entry name" value="Leu-rich_rpt"/>
</dbReference>
<feature type="domain" description="LRRNT" evidence="5">
    <location>
        <begin position="24"/>
        <end position="56"/>
    </location>
</feature>
<dbReference type="AlphaFoldDB" id="A0A8B6GL07"/>
<dbReference type="Pfam" id="PF13855">
    <property type="entry name" value="LRR_8"/>
    <property type="match status" value="1"/>
</dbReference>
<evidence type="ECO:0000256" key="4">
    <source>
        <dbReference type="SAM" id="SignalP"/>
    </source>
</evidence>
<dbReference type="PANTHER" id="PTHR24369">
    <property type="entry name" value="ANTIGEN BSP, PUTATIVE-RELATED"/>
    <property type="match status" value="1"/>
</dbReference>
<dbReference type="Gene3D" id="3.80.10.10">
    <property type="entry name" value="Ribonuclease Inhibitor"/>
    <property type="match status" value="3"/>
</dbReference>
<dbReference type="InterPro" id="IPR000372">
    <property type="entry name" value="LRRNT"/>
</dbReference>
<dbReference type="GO" id="GO:0005886">
    <property type="term" value="C:plasma membrane"/>
    <property type="evidence" value="ECO:0007669"/>
    <property type="project" value="TreeGrafter"/>
</dbReference>
<dbReference type="InterPro" id="IPR003591">
    <property type="entry name" value="Leu-rich_rpt_typical-subtyp"/>
</dbReference>
<proteinExistence type="predicted"/>
<comment type="caution">
    <text evidence="7">The sequence shown here is derived from an EMBL/GenBank/DDBJ whole genome shotgun (WGS) entry which is preliminary data.</text>
</comment>
<dbReference type="EMBL" id="UYJE01008648">
    <property type="protein sequence ID" value="VDI65781.1"/>
    <property type="molecule type" value="Genomic_DNA"/>
</dbReference>
<evidence type="ECO:0000313" key="7">
    <source>
        <dbReference type="EMBL" id="VDI65781.1"/>
    </source>
</evidence>
<dbReference type="InterPro" id="IPR050541">
    <property type="entry name" value="LRR_TM_domain-containing"/>
</dbReference>
<evidence type="ECO:0000259" key="5">
    <source>
        <dbReference type="SMART" id="SM00013"/>
    </source>
</evidence>
<sequence>MMMLPGSLLVMVFILVPDFVLLQNCPPPCECISTTVYCNMTGITNVPSDLPKNTETLYIGNNPIKFVAKTAFVGLDKLAWLDFSGNNFKESSIEKGALNIPSLLVLDLTQNSFITIPQELPPNLIRIYFYYNPITTLKATSFVNHSTIQFLYLDNTQLNRIEDHAFDPLVNAVEIDLAFNKLVDGSFGPMTFVKNQKLINLGFRFNNLKTIPDTSNFPISLQSLDFVGNKIKNIPAYAFRTLTNLTSMAFWQGEINDIENNAFYGLNKLSYLDMMQDHVSSITNLTFNGLTGLQNVFLDLNNISKIEPGAFQTTRSIQQLWLGSNKLTSLVPEVLNKTFVPQLSALFIDDNPWICDCHLRWLRQKMYDEPNVIQDPHLIVCNGPPKVAGKAWDSLQPKDFVCADLKINTSTV</sequence>
<dbReference type="PANTHER" id="PTHR24369:SF210">
    <property type="entry name" value="CHAOPTIN-RELATED"/>
    <property type="match status" value="1"/>
</dbReference>
<keyword evidence="1" id="KW-0433">Leucine-rich repeat</keyword>
<keyword evidence="3" id="KW-0677">Repeat</keyword>
<name>A0A8B6GL07_MYTGA</name>
<evidence type="ECO:0000256" key="3">
    <source>
        <dbReference type="ARBA" id="ARBA00022737"/>
    </source>
</evidence>
<dbReference type="SMART" id="SM00013">
    <property type="entry name" value="LRRNT"/>
    <property type="match status" value="1"/>
</dbReference>
<dbReference type="SMART" id="SM00369">
    <property type="entry name" value="LRR_TYP"/>
    <property type="match status" value="5"/>
</dbReference>
<evidence type="ECO:0000259" key="6">
    <source>
        <dbReference type="SMART" id="SM00082"/>
    </source>
</evidence>
<dbReference type="OrthoDB" id="10008953at2759"/>
<dbReference type="PROSITE" id="PS51450">
    <property type="entry name" value="LRR"/>
    <property type="match status" value="1"/>
</dbReference>
<keyword evidence="2 4" id="KW-0732">Signal</keyword>
<gene>
    <name evidence="7" type="ORF">MGAL_10B090405</name>
</gene>
<dbReference type="InterPro" id="IPR000483">
    <property type="entry name" value="Cys-rich_flank_reg_C"/>
</dbReference>
<dbReference type="Pfam" id="PF13306">
    <property type="entry name" value="LRR_5"/>
    <property type="match status" value="2"/>
</dbReference>
<accession>A0A8B6GL07</accession>
<evidence type="ECO:0000313" key="8">
    <source>
        <dbReference type="Proteomes" id="UP000596742"/>
    </source>
</evidence>
<dbReference type="SMART" id="SM00082">
    <property type="entry name" value="LRRCT"/>
    <property type="match status" value="1"/>
</dbReference>
<dbReference type="InterPro" id="IPR026906">
    <property type="entry name" value="LRR_5"/>
</dbReference>
<evidence type="ECO:0000256" key="1">
    <source>
        <dbReference type="ARBA" id="ARBA00022614"/>
    </source>
</evidence>
<feature type="domain" description="LRRCT" evidence="6">
    <location>
        <begin position="351"/>
        <end position="403"/>
    </location>
</feature>
<keyword evidence="8" id="KW-1185">Reference proteome</keyword>